<dbReference type="Gene3D" id="1.20.5.110">
    <property type="match status" value="1"/>
</dbReference>
<organism evidence="2 3">
    <name type="scientific">Paenibacillus antri</name>
    <dbReference type="NCBI Taxonomy" id="2582848"/>
    <lineage>
        <taxon>Bacteria</taxon>
        <taxon>Bacillati</taxon>
        <taxon>Bacillota</taxon>
        <taxon>Bacilli</taxon>
        <taxon>Bacillales</taxon>
        <taxon>Paenibacillaceae</taxon>
        <taxon>Paenibacillus</taxon>
    </lineage>
</organism>
<dbReference type="OrthoDB" id="2963161at2"/>
<protein>
    <submittedName>
        <fullName evidence="2">Uncharacterized protein</fullName>
    </submittedName>
</protein>
<evidence type="ECO:0000313" key="2">
    <source>
        <dbReference type="EMBL" id="TLS54163.1"/>
    </source>
</evidence>
<gene>
    <name evidence="2" type="ORF">FE782_02115</name>
</gene>
<dbReference type="SUPFAM" id="SSF57997">
    <property type="entry name" value="Tropomyosin"/>
    <property type="match status" value="1"/>
</dbReference>
<feature type="coiled-coil region" evidence="1">
    <location>
        <begin position="27"/>
        <end position="61"/>
    </location>
</feature>
<dbReference type="Proteomes" id="UP000309676">
    <property type="component" value="Unassembled WGS sequence"/>
</dbReference>
<proteinExistence type="predicted"/>
<sequence length="100" mass="11812">MSEERLERIENHIVQLIQMVAQNNKAVLGLEQRFDGLEQRFDGLEQRFDGLEQRVASESEANRLRHLEVMGQLRNANADVDYLRNQVSKHDMELHKIREK</sequence>
<comment type="caution">
    <text evidence="2">The sequence shown here is derived from an EMBL/GenBank/DDBJ whole genome shotgun (WGS) entry which is preliminary data.</text>
</comment>
<accession>A0A5R9GLW9</accession>
<evidence type="ECO:0000256" key="1">
    <source>
        <dbReference type="SAM" id="Coils"/>
    </source>
</evidence>
<keyword evidence="1" id="KW-0175">Coiled coil</keyword>
<name>A0A5R9GLW9_9BACL</name>
<reference evidence="2 3" key="1">
    <citation type="submission" date="2019-05" db="EMBL/GenBank/DDBJ databases">
        <authorList>
            <person name="Narsing Rao M.P."/>
            <person name="Li W.J."/>
        </authorList>
    </citation>
    <scope>NUCLEOTIDE SEQUENCE [LARGE SCALE GENOMIC DNA]</scope>
    <source>
        <strain evidence="2 3">SYSU_K30003</strain>
    </source>
</reference>
<evidence type="ECO:0000313" key="3">
    <source>
        <dbReference type="Proteomes" id="UP000309676"/>
    </source>
</evidence>
<keyword evidence="3" id="KW-1185">Reference proteome</keyword>
<dbReference type="RefSeq" id="WP_138192004.1">
    <property type="nucleotide sequence ID" value="NZ_VCIW01000001.1"/>
</dbReference>
<dbReference type="AlphaFoldDB" id="A0A5R9GLW9"/>
<dbReference type="EMBL" id="VCIW01000001">
    <property type="protein sequence ID" value="TLS54163.1"/>
    <property type="molecule type" value="Genomic_DNA"/>
</dbReference>